<dbReference type="PRINTS" id="PR01415">
    <property type="entry name" value="ANKYRIN"/>
</dbReference>
<dbReference type="Proteomes" id="UP000887540">
    <property type="component" value="Unplaced"/>
</dbReference>
<dbReference type="Gene3D" id="1.25.40.20">
    <property type="entry name" value="Ankyrin repeat-containing domain"/>
    <property type="match status" value="3"/>
</dbReference>
<dbReference type="AlphaFoldDB" id="A0A914C230"/>
<feature type="repeat" description="ANK" evidence="3">
    <location>
        <begin position="128"/>
        <end position="160"/>
    </location>
</feature>
<feature type="repeat" description="ANK" evidence="3">
    <location>
        <begin position="93"/>
        <end position="125"/>
    </location>
</feature>
<dbReference type="Pfam" id="PF12796">
    <property type="entry name" value="Ank_2"/>
    <property type="match status" value="1"/>
</dbReference>
<keyword evidence="1" id="KW-0677">Repeat</keyword>
<protein>
    <submittedName>
        <fullName evidence="5">Uncharacterized protein</fullName>
    </submittedName>
</protein>
<evidence type="ECO:0000313" key="5">
    <source>
        <dbReference type="WBParaSite" id="ACRNAN_Path_1563.g6076.t1"/>
    </source>
</evidence>
<dbReference type="SMART" id="SM00248">
    <property type="entry name" value="ANK"/>
    <property type="match status" value="3"/>
</dbReference>
<dbReference type="PROSITE" id="PS50088">
    <property type="entry name" value="ANK_REPEAT"/>
    <property type="match status" value="2"/>
</dbReference>
<sequence length="260" mass="28543">MNILEIFDFCPRFNIIKKIPAKLDNGTCHNSSGILACSSATINALKGHKIHYVNLQDRSGKTVLIHAASKGQLKVVEELSSDPNIDVNIADTEGNTALHHAAATGHAQIVRALVEKFTKVNIDQINRLGQTPLMKAAIQGRTNCARILLKAGADPYRRDNGRAFCALEWAEFVGRTECAHMIAHFMLDPIKSSPRKLHHAAENFKQLACLAAFPIIGDEMPVMARPRLRSAPLPTVKITPSDGKFFSNHKKLDRPNSSLA</sequence>
<keyword evidence="2 3" id="KW-0040">ANK repeat</keyword>
<dbReference type="PANTHER" id="PTHR24173:SF40">
    <property type="entry name" value="AGAP006757-PA"/>
    <property type="match status" value="1"/>
</dbReference>
<dbReference type="PANTHER" id="PTHR24173">
    <property type="entry name" value="ANKYRIN REPEAT CONTAINING"/>
    <property type="match status" value="1"/>
</dbReference>
<evidence type="ECO:0000256" key="1">
    <source>
        <dbReference type="ARBA" id="ARBA00022737"/>
    </source>
</evidence>
<evidence type="ECO:0000256" key="2">
    <source>
        <dbReference type="ARBA" id="ARBA00023043"/>
    </source>
</evidence>
<dbReference type="WBParaSite" id="ACRNAN_Path_1563.g6076.t1">
    <property type="protein sequence ID" value="ACRNAN_Path_1563.g6076.t1"/>
    <property type="gene ID" value="ACRNAN_Path_1563.g6076"/>
</dbReference>
<accession>A0A914C230</accession>
<keyword evidence="4" id="KW-1185">Reference proteome</keyword>
<dbReference type="PROSITE" id="PS50297">
    <property type="entry name" value="ANK_REP_REGION"/>
    <property type="match status" value="2"/>
</dbReference>
<evidence type="ECO:0000313" key="4">
    <source>
        <dbReference type="Proteomes" id="UP000887540"/>
    </source>
</evidence>
<evidence type="ECO:0000256" key="3">
    <source>
        <dbReference type="PROSITE-ProRule" id="PRU00023"/>
    </source>
</evidence>
<name>A0A914C230_9BILA</name>
<proteinExistence type="predicted"/>
<dbReference type="SUPFAM" id="SSF48403">
    <property type="entry name" value="Ankyrin repeat"/>
    <property type="match status" value="1"/>
</dbReference>
<organism evidence="4 5">
    <name type="scientific">Acrobeloides nanus</name>
    <dbReference type="NCBI Taxonomy" id="290746"/>
    <lineage>
        <taxon>Eukaryota</taxon>
        <taxon>Metazoa</taxon>
        <taxon>Ecdysozoa</taxon>
        <taxon>Nematoda</taxon>
        <taxon>Chromadorea</taxon>
        <taxon>Rhabditida</taxon>
        <taxon>Tylenchina</taxon>
        <taxon>Cephalobomorpha</taxon>
        <taxon>Cephaloboidea</taxon>
        <taxon>Cephalobidae</taxon>
        <taxon>Acrobeloides</taxon>
    </lineage>
</organism>
<dbReference type="InterPro" id="IPR036770">
    <property type="entry name" value="Ankyrin_rpt-contain_sf"/>
</dbReference>
<reference evidence="5" key="1">
    <citation type="submission" date="2022-11" db="UniProtKB">
        <authorList>
            <consortium name="WormBaseParasite"/>
        </authorList>
    </citation>
    <scope>IDENTIFICATION</scope>
</reference>
<dbReference type="InterPro" id="IPR002110">
    <property type="entry name" value="Ankyrin_rpt"/>
</dbReference>